<feature type="domain" description="AB hydrolase-1" evidence="4">
    <location>
        <begin position="100"/>
        <end position="317"/>
    </location>
</feature>
<dbReference type="PANTHER" id="PTHR43248:SF25">
    <property type="entry name" value="AB HYDROLASE-1 DOMAIN-CONTAINING PROTEIN-RELATED"/>
    <property type="match status" value="1"/>
</dbReference>
<dbReference type="Gene3D" id="3.40.50.1820">
    <property type="entry name" value="alpha/beta hydrolase"/>
    <property type="match status" value="1"/>
</dbReference>
<reference evidence="6 7" key="1">
    <citation type="submission" date="2024-06" db="EMBL/GenBank/DDBJ databases">
        <title>Complete genome of Phlyctema vagabunda strain 19-DSS-EL-015.</title>
        <authorList>
            <person name="Fiorenzani C."/>
        </authorList>
    </citation>
    <scope>NUCLEOTIDE SEQUENCE [LARGE SCALE GENOMIC DNA]</scope>
    <source>
        <strain evidence="6 7">19-DSS-EL-015</strain>
    </source>
</reference>
<sequence length="597" mass="65846">MFQSTTAVLFAFALLLSDGIRASSPAEPDAIWSSIIPSARLQYHSCYGHLQCARLMVPLDWNQSSNASTAFPTTDNQTAILAVIKLPAIVSPSHPRYGGTIITNPGGPGASGVVDLALYGQQIRKEFDSAQKHFDLVSFDPRGVLFSTPHALCFEDDVERERWNAQANAIGCLDSGEQAITLLWARAKALGRLCEGEDGRREGIFRHMSTAVVARDMLALVDEIESHHQLSQVDVMPEPGAQAPLHERVEMEAPLPKLMFWGFSGGTILGATFATMYPDRVERMVLDGVVNADDYMSNSWITTFENTEEVVQTFYQTCFDAGAMRCALFHADGPQAIEEDVKAILEQARHRPLATLRQTSSLIPEIVTYSDIKKFIFWSLFSPLHTFPVLAQGLADIKFGNGTLVLQATHPVPRNQCVDHSPDTSNNVYPGFLEEVLPAISCSDSTSQSSQTLSSFKSYLRDVESRSPTIGAIWAQHNRLACTGWTIRPAWRFTGPFGWNHTTSSPTRILFVGNTRDPVTPLASAKYMAEKFSGSAVLVQDCAGHGYNAAPSRCREEVVRKYFDTGEVESDVVECAVEKVPFEEGTIGYYRHTFGWT</sequence>
<evidence type="ECO:0000313" key="7">
    <source>
        <dbReference type="Proteomes" id="UP001629113"/>
    </source>
</evidence>
<proteinExistence type="inferred from homology"/>
<dbReference type="GO" id="GO:0004177">
    <property type="term" value="F:aminopeptidase activity"/>
    <property type="evidence" value="ECO:0007669"/>
    <property type="project" value="UniProtKB-KW"/>
</dbReference>
<evidence type="ECO:0000259" key="4">
    <source>
        <dbReference type="Pfam" id="PF00561"/>
    </source>
</evidence>
<accession>A0ABR4PAX0</accession>
<keyword evidence="3" id="KW-0732">Signal</keyword>
<dbReference type="InterPro" id="IPR013595">
    <property type="entry name" value="Pept_S33_TAP-like_C"/>
</dbReference>
<dbReference type="Pfam" id="PF00561">
    <property type="entry name" value="Abhydrolase_1"/>
    <property type="match status" value="1"/>
</dbReference>
<feature type="chain" id="PRO_5045988778" evidence="3">
    <location>
        <begin position="23"/>
        <end position="597"/>
    </location>
</feature>
<dbReference type="InterPro" id="IPR029058">
    <property type="entry name" value="AB_hydrolase_fold"/>
</dbReference>
<dbReference type="InterPro" id="IPR051601">
    <property type="entry name" value="Serine_prot/Carboxylest_S33"/>
</dbReference>
<evidence type="ECO:0000256" key="3">
    <source>
        <dbReference type="SAM" id="SignalP"/>
    </source>
</evidence>
<keyword evidence="6" id="KW-0645">Protease</keyword>
<keyword evidence="2" id="KW-0378">Hydrolase</keyword>
<name>A0ABR4PAX0_9HELO</name>
<keyword evidence="6" id="KW-0031">Aminopeptidase</keyword>
<dbReference type="InterPro" id="IPR000073">
    <property type="entry name" value="AB_hydrolase_1"/>
</dbReference>
<dbReference type="EMBL" id="JBFCZG010000007">
    <property type="protein sequence ID" value="KAL3420216.1"/>
    <property type="molecule type" value="Genomic_DNA"/>
</dbReference>
<dbReference type="Pfam" id="PF08386">
    <property type="entry name" value="Abhydrolase_4"/>
    <property type="match status" value="1"/>
</dbReference>
<evidence type="ECO:0000256" key="1">
    <source>
        <dbReference type="ARBA" id="ARBA00010088"/>
    </source>
</evidence>
<evidence type="ECO:0000259" key="5">
    <source>
        <dbReference type="Pfam" id="PF08386"/>
    </source>
</evidence>
<comment type="similarity">
    <text evidence="1">Belongs to the peptidase S33 family.</text>
</comment>
<evidence type="ECO:0000313" key="6">
    <source>
        <dbReference type="EMBL" id="KAL3420216.1"/>
    </source>
</evidence>
<organism evidence="6 7">
    <name type="scientific">Phlyctema vagabunda</name>
    <dbReference type="NCBI Taxonomy" id="108571"/>
    <lineage>
        <taxon>Eukaryota</taxon>
        <taxon>Fungi</taxon>
        <taxon>Dikarya</taxon>
        <taxon>Ascomycota</taxon>
        <taxon>Pezizomycotina</taxon>
        <taxon>Leotiomycetes</taxon>
        <taxon>Helotiales</taxon>
        <taxon>Dermateaceae</taxon>
        <taxon>Phlyctema</taxon>
    </lineage>
</organism>
<evidence type="ECO:0000256" key="2">
    <source>
        <dbReference type="ARBA" id="ARBA00022801"/>
    </source>
</evidence>
<dbReference type="PANTHER" id="PTHR43248">
    <property type="entry name" value="2-SUCCINYL-6-HYDROXY-2,4-CYCLOHEXADIENE-1-CARBOXYLATE SYNTHASE"/>
    <property type="match status" value="1"/>
</dbReference>
<protein>
    <submittedName>
        <fullName evidence="6">Tripeptidyl aminopeptidase 2</fullName>
    </submittedName>
</protein>
<keyword evidence="7" id="KW-1185">Reference proteome</keyword>
<dbReference type="Proteomes" id="UP001629113">
    <property type="component" value="Unassembled WGS sequence"/>
</dbReference>
<gene>
    <name evidence="6" type="ORF">PVAG01_08715</name>
</gene>
<feature type="domain" description="Peptidase S33 tripeptidyl aminopeptidase-like C-terminal" evidence="5">
    <location>
        <begin position="468"/>
        <end position="575"/>
    </location>
</feature>
<feature type="signal peptide" evidence="3">
    <location>
        <begin position="1"/>
        <end position="22"/>
    </location>
</feature>
<dbReference type="SUPFAM" id="SSF53474">
    <property type="entry name" value="alpha/beta-Hydrolases"/>
    <property type="match status" value="1"/>
</dbReference>
<comment type="caution">
    <text evidence="6">The sequence shown here is derived from an EMBL/GenBank/DDBJ whole genome shotgun (WGS) entry which is preliminary data.</text>
</comment>